<dbReference type="EMBL" id="CP058559">
    <property type="protein sequence ID" value="QNO13547.1"/>
    <property type="molecule type" value="Genomic_DNA"/>
</dbReference>
<evidence type="ECO:0000256" key="6">
    <source>
        <dbReference type="ARBA" id="ARBA00022917"/>
    </source>
</evidence>
<keyword evidence="5" id="KW-0067">ATP-binding</keyword>
<comment type="catalytic activity">
    <reaction evidence="8">
        <text>tRNA(Gly) + glycine + ATP = glycyl-tRNA(Gly) + AMP + diphosphate</text>
        <dbReference type="Rhea" id="RHEA:16013"/>
        <dbReference type="Rhea" id="RHEA-COMP:9664"/>
        <dbReference type="Rhea" id="RHEA-COMP:9683"/>
        <dbReference type="ChEBI" id="CHEBI:30616"/>
        <dbReference type="ChEBI" id="CHEBI:33019"/>
        <dbReference type="ChEBI" id="CHEBI:57305"/>
        <dbReference type="ChEBI" id="CHEBI:78442"/>
        <dbReference type="ChEBI" id="CHEBI:78522"/>
        <dbReference type="ChEBI" id="CHEBI:456215"/>
        <dbReference type="EC" id="6.1.1.14"/>
    </reaction>
</comment>
<keyword evidence="3 9" id="KW-0436">Ligase</keyword>
<evidence type="ECO:0000256" key="4">
    <source>
        <dbReference type="ARBA" id="ARBA00022741"/>
    </source>
</evidence>
<gene>
    <name evidence="9" type="ORF">HYG86_01570</name>
</gene>
<dbReference type="NCBIfam" id="TIGR00211">
    <property type="entry name" value="glyS"/>
    <property type="match status" value="1"/>
</dbReference>
<evidence type="ECO:0000256" key="5">
    <source>
        <dbReference type="ARBA" id="ARBA00022840"/>
    </source>
</evidence>
<evidence type="ECO:0000256" key="8">
    <source>
        <dbReference type="ARBA" id="ARBA00047937"/>
    </source>
</evidence>
<accession>A0A7G9W4D5</accession>
<dbReference type="InterPro" id="IPR006194">
    <property type="entry name" value="Gly-tRNA-synth_heterodimer"/>
</dbReference>
<dbReference type="PANTHER" id="PTHR30075:SF2">
    <property type="entry name" value="GLYCINE--TRNA LIGASE, CHLOROPLASTIC_MITOCHONDRIAL 2"/>
    <property type="match status" value="1"/>
</dbReference>
<name>A0A7G9W4D5_ALKCA</name>
<dbReference type="EC" id="6.1.1.14" evidence="2"/>
<comment type="similarity">
    <text evidence="1">Belongs to the class-II aminoacyl-tRNA synthetase family.</text>
</comment>
<dbReference type="Proteomes" id="UP000516160">
    <property type="component" value="Chromosome"/>
</dbReference>
<dbReference type="GO" id="GO:0004820">
    <property type="term" value="F:glycine-tRNA ligase activity"/>
    <property type="evidence" value="ECO:0007669"/>
    <property type="project" value="UniProtKB-EC"/>
</dbReference>
<dbReference type="Pfam" id="PF02092">
    <property type="entry name" value="tRNA_synt_2f"/>
    <property type="match status" value="1"/>
</dbReference>
<sequence>MKQLLLEICTQNNSPESILKYKKTLEKLVIERAKELRIPLKDINIYTTSKRIAIISSYYQDIQISEYMEIKGPAKDICYDDEGNPTYIYKKFIHQKGNNNLRLTTKETCGKEYIYLSGKKQCKPIKDIFPNFIVKILNSVNIWKNIRNILVIFDGEVLSVNHKDFSSKEFTLFLDEKVEVHNIDHYLKLMNEQGVLLKSNQREETIKHQIKKIENSIKSKAFFAKMDIITGLSEHPKIYLSHLSQSITLPDDILKFFLSTNPEVVLFKKGDKISKNIALILDRKVAEISVINYTKSVEVKLLQIQKVYNDEMDNHFIKDTHSLKNIVFLEDLGTMYDKVQRVKHIAGKISDLLSIGEPITTYTKRAAELSKNDLTNPLVALYPKLHGIVGKNYALKWGESQEVAQAIEEYILPIKYQPKLPQTMAGSILSIADKIDTIVGLFSVGIYPKGNDDIYKLKAKTDGIIRIIEKTQMDISLKRITNLAINLYESYHILKQKDKDKLLKDILKFFNMRIKHYLEEQDFDSHIVDALVANGSTNITLISGKGDFLHGIIENTELKDTVVVFNRLKNLIGSNPMNEIEIEFLTEDIEIKLYENFLYHKKNYYDKIDTGDFESAFYELHSLNYCLEKFLNNIYVYTTDEAIRLNRLNILTNIYDLFLDFCDFSKFKNRVVNK</sequence>
<evidence type="ECO:0000256" key="2">
    <source>
        <dbReference type="ARBA" id="ARBA00012829"/>
    </source>
</evidence>
<dbReference type="PANTHER" id="PTHR30075">
    <property type="entry name" value="GLYCYL-TRNA SYNTHETASE"/>
    <property type="match status" value="1"/>
</dbReference>
<dbReference type="KEGG" id="acae:HYG86_01570"/>
<dbReference type="GO" id="GO:0005524">
    <property type="term" value="F:ATP binding"/>
    <property type="evidence" value="ECO:0007669"/>
    <property type="project" value="UniProtKB-KW"/>
</dbReference>
<evidence type="ECO:0000313" key="9">
    <source>
        <dbReference type="EMBL" id="QNO13547.1"/>
    </source>
</evidence>
<evidence type="ECO:0000256" key="1">
    <source>
        <dbReference type="ARBA" id="ARBA00008226"/>
    </source>
</evidence>
<keyword evidence="7" id="KW-0030">Aminoacyl-tRNA synthetase</keyword>
<dbReference type="GO" id="GO:0006426">
    <property type="term" value="P:glycyl-tRNA aminoacylation"/>
    <property type="evidence" value="ECO:0007669"/>
    <property type="project" value="InterPro"/>
</dbReference>
<dbReference type="SUPFAM" id="SSF109604">
    <property type="entry name" value="HD-domain/PDEase-like"/>
    <property type="match status" value="1"/>
</dbReference>
<dbReference type="GO" id="GO:0005829">
    <property type="term" value="C:cytosol"/>
    <property type="evidence" value="ECO:0007669"/>
    <property type="project" value="TreeGrafter"/>
</dbReference>
<dbReference type="PROSITE" id="PS50861">
    <property type="entry name" value="AA_TRNA_LIGASE_II_GLYAB"/>
    <property type="match status" value="1"/>
</dbReference>
<keyword evidence="10" id="KW-1185">Reference proteome</keyword>
<evidence type="ECO:0000313" key="10">
    <source>
        <dbReference type="Proteomes" id="UP000516160"/>
    </source>
</evidence>
<keyword evidence="6" id="KW-0648">Protein biosynthesis</keyword>
<reference evidence="9 10" key="1">
    <citation type="submission" date="2020-07" db="EMBL/GenBank/DDBJ databases">
        <title>Alkalicella. sp. LB2 genome.</title>
        <authorList>
            <person name="Postec A."/>
            <person name="Quemeneur M."/>
        </authorList>
    </citation>
    <scope>NUCLEOTIDE SEQUENCE [LARGE SCALE GENOMIC DNA]</scope>
    <source>
        <strain evidence="9 10">LB2</strain>
    </source>
</reference>
<proteinExistence type="inferred from homology"/>
<keyword evidence="4" id="KW-0547">Nucleotide-binding</keyword>
<protein>
    <recommendedName>
        <fullName evidence="2">glycine--tRNA ligase</fullName>
        <ecNumber evidence="2">6.1.1.14</ecNumber>
    </recommendedName>
</protein>
<dbReference type="InterPro" id="IPR015944">
    <property type="entry name" value="Gly-tRNA-synth_bsu"/>
</dbReference>
<dbReference type="RefSeq" id="WP_213167217.1">
    <property type="nucleotide sequence ID" value="NZ_CP058559.1"/>
</dbReference>
<evidence type="ECO:0000256" key="7">
    <source>
        <dbReference type="ARBA" id="ARBA00023146"/>
    </source>
</evidence>
<evidence type="ECO:0000256" key="3">
    <source>
        <dbReference type="ARBA" id="ARBA00022598"/>
    </source>
</evidence>
<dbReference type="AlphaFoldDB" id="A0A7G9W4D5"/>
<organism evidence="9 10">
    <name type="scientific">Alkalicella caledoniensis</name>
    <dbReference type="NCBI Taxonomy" id="2731377"/>
    <lineage>
        <taxon>Bacteria</taxon>
        <taxon>Bacillati</taxon>
        <taxon>Bacillota</taxon>
        <taxon>Clostridia</taxon>
        <taxon>Eubacteriales</taxon>
        <taxon>Proteinivoracaceae</taxon>
        <taxon>Alkalicella</taxon>
    </lineage>
</organism>